<proteinExistence type="predicted"/>
<dbReference type="InterPro" id="IPR008929">
    <property type="entry name" value="Chondroitin_lyas"/>
</dbReference>
<dbReference type="InterPro" id="IPR012480">
    <property type="entry name" value="Hepar_II_III_C"/>
</dbReference>
<dbReference type="EMBL" id="JAAORB010000002">
    <property type="protein sequence ID" value="NHQ73226.1"/>
    <property type="molecule type" value="Genomic_DNA"/>
</dbReference>
<dbReference type="Proteomes" id="UP000639775">
    <property type="component" value="Unassembled WGS sequence"/>
</dbReference>
<reference evidence="3" key="1">
    <citation type="submission" date="2020-03" db="EMBL/GenBank/DDBJ databases">
        <title>Roseovarius gahaiensis sp. nov., isolated from Gahai Saline Lake, China.</title>
        <authorList>
            <person name="Sun X."/>
        </authorList>
    </citation>
    <scope>NUCLEOTIDE SEQUENCE</scope>
    <source>
        <strain evidence="3">GH877</strain>
    </source>
</reference>
<name>A0A967BC65_9RHOB</name>
<gene>
    <name evidence="3" type="ORF">HAT86_01945</name>
</gene>
<evidence type="ECO:0000256" key="1">
    <source>
        <dbReference type="ARBA" id="ARBA00004196"/>
    </source>
</evidence>
<organism evidence="3 4">
    <name type="scientific">Roseovarius gahaiensis</name>
    <dbReference type="NCBI Taxonomy" id="2716691"/>
    <lineage>
        <taxon>Bacteria</taxon>
        <taxon>Pseudomonadati</taxon>
        <taxon>Pseudomonadota</taxon>
        <taxon>Alphaproteobacteria</taxon>
        <taxon>Rhodobacterales</taxon>
        <taxon>Roseobacteraceae</taxon>
        <taxon>Roseovarius</taxon>
    </lineage>
</organism>
<protein>
    <submittedName>
        <fullName evidence="3">Heparinase</fullName>
    </submittedName>
</protein>
<evidence type="ECO:0000313" key="4">
    <source>
        <dbReference type="Proteomes" id="UP000639775"/>
    </source>
</evidence>
<dbReference type="AlphaFoldDB" id="A0A967BC65"/>
<accession>A0A967BC65</accession>
<comment type="caution">
    <text evidence="3">The sequence shown here is derived from an EMBL/GenBank/DDBJ whole genome shotgun (WGS) entry which is preliminary data.</text>
</comment>
<evidence type="ECO:0000259" key="2">
    <source>
        <dbReference type="Pfam" id="PF07940"/>
    </source>
</evidence>
<dbReference type="Gene3D" id="1.50.10.100">
    <property type="entry name" value="Chondroitin AC/alginate lyase"/>
    <property type="match status" value="1"/>
</dbReference>
<comment type="subcellular location">
    <subcellularLocation>
        <location evidence="1">Cell envelope</location>
    </subcellularLocation>
</comment>
<evidence type="ECO:0000313" key="3">
    <source>
        <dbReference type="EMBL" id="NHQ73226.1"/>
    </source>
</evidence>
<dbReference type="GO" id="GO:0030313">
    <property type="term" value="C:cell envelope"/>
    <property type="evidence" value="ECO:0007669"/>
    <property type="project" value="UniProtKB-SubCell"/>
</dbReference>
<dbReference type="GO" id="GO:0016829">
    <property type="term" value="F:lyase activity"/>
    <property type="evidence" value="ECO:0007669"/>
    <property type="project" value="InterPro"/>
</dbReference>
<sequence>MSHSETMSAQLSRVMNRLAARRAAWSRPATAFVSQPEPRTIGSFARGRQLCAGNFLFSGHLLQHPNTNMWDLSAPDTAFAEDLHGFGWLDDLAAAGDLSARARAQDWVWTWIDRYGSGKGPGWTPDLTGRRLIRWINHALFLLNGHDGDASAAFYKSLAQQTIFLGRRWKASRPGLPRFEALTGLIYAGLSLEGMELHVDPAVRALARECNSQIDSAGGIPTRNPEELLDVFALLTWASIALSESGRAASASHWAAIERIAPTLRTLRHADGGLARFHGGGRGLEGRLDHALANSGVKTKQPDGLSMGYARLSAGRTSLVIDAALPPQGRASIHAHASTLAFELTSGRRPLIVNCGCGAQFGAQWQRAGRATPSHSTLVVAGQSSSRLGSSANRQEWLTQTPQNVPITIGHAPDGLRFEGGHDGYLKTHGLTHARTLDMTFDGRAVAGEDMLLALSEADKRRFDKAMDAVTLQGIRFAVRFHLHPDVDASLDMGGAAVSMALRSGEIWVFRTDGQVKLSLESSVYLEKTRLKPRATKQIVLSGRMMEYATRTRWSLAKAQDTPIGIRDLTQDAVEPAPVYDND</sequence>
<dbReference type="RefSeq" id="WP_167192903.1">
    <property type="nucleotide sequence ID" value="NZ_JAAORB010000002.1"/>
</dbReference>
<feature type="domain" description="Heparinase II/III-like C-terminal" evidence="2">
    <location>
        <begin position="300"/>
        <end position="555"/>
    </location>
</feature>
<dbReference type="Gene3D" id="2.70.98.70">
    <property type="match status" value="1"/>
</dbReference>
<dbReference type="Pfam" id="PF07940">
    <property type="entry name" value="Hepar_II_III_C"/>
    <property type="match status" value="1"/>
</dbReference>
<keyword evidence="4" id="KW-1185">Reference proteome</keyword>